<dbReference type="InterPro" id="IPR038587">
    <property type="entry name" value="Ribosomal_eL40_sf"/>
</dbReference>
<accession>L0F3K5</accession>
<dbReference type="Gene3D" id="4.10.1060.50">
    <property type="match status" value="1"/>
</dbReference>
<name>L0F3K5_DESDL</name>
<dbReference type="Proteomes" id="UP000010797">
    <property type="component" value="Chromosome"/>
</dbReference>
<evidence type="ECO:0000313" key="4">
    <source>
        <dbReference type="Proteomes" id="UP000010797"/>
    </source>
</evidence>
<proteinExistence type="predicted"/>
<dbReference type="RefSeq" id="WP_015260769.1">
    <property type="nucleotide sequence ID" value="NC_019903.1"/>
</dbReference>
<dbReference type="KEGG" id="ddl:Desdi_0208"/>
<dbReference type="HOGENOM" id="CLU_1737585_0_0_9"/>
<reference evidence="4" key="1">
    <citation type="submission" date="2012-02" db="EMBL/GenBank/DDBJ databases">
        <title>Complete sequence of Desulfitobacterium dichloroeliminans LMG P-21439.</title>
        <authorList>
            <person name="Lucas S."/>
            <person name="Han J."/>
            <person name="Lapidus A."/>
            <person name="Cheng J.-F."/>
            <person name="Goodwin L."/>
            <person name="Pitluck S."/>
            <person name="Peters L."/>
            <person name="Ovchinnikova G."/>
            <person name="Teshima H."/>
            <person name="Detter J.C."/>
            <person name="Han C."/>
            <person name="Tapia R."/>
            <person name="Land M."/>
            <person name="Hauser L."/>
            <person name="Kyrpides N."/>
            <person name="Ivanova N."/>
            <person name="Pagani I."/>
            <person name="Kruse T."/>
            <person name="de Vos W.M."/>
            <person name="Boon N."/>
            <person name="Smidt H."/>
            <person name="Woyke T."/>
        </authorList>
    </citation>
    <scope>NUCLEOTIDE SEQUENCE [LARGE SCALE GENOMIC DNA]</scope>
    <source>
        <strain evidence="4">LMG P-21439 / DCA1</strain>
    </source>
</reference>
<dbReference type="InterPro" id="IPR026870">
    <property type="entry name" value="Zinc_ribbon_dom"/>
</dbReference>
<gene>
    <name evidence="3" type="ordered locus">Desdi_0208</name>
</gene>
<protein>
    <recommendedName>
        <fullName evidence="2">Zinc-ribbon domain-containing protein</fullName>
    </recommendedName>
</protein>
<feature type="region of interest" description="Disordered" evidence="1">
    <location>
        <begin position="90"/>
        <end position="150"/>
    </location>
</feature>
<organism evidence="3 4">
    <name type="scientific">Desulfitobacterium dichloroeliminans (strain LMG P-21439 / DCA1)</name>
    <dbReference type="NCBI Taxonomy" id="871963"/>
    <lineage>
        <taxon>Bacteria</taxon>
        <taxon>Bacillati</taxon>
        <taxon>Bacillota</taxon>
        <taxon>Clostridia</taxon>
        <taxon>Eubacteriales</taxon>
        <taxon>Desulfitobacteriaceae</taxon>
        <taxon>Desulfitobacterium</taxon>
    </lineage>
</organism>
<evidence type="ECO:0000256" key="1">
    <source>
        <dbReference type="SAM" id="MobiDB-lite"/>
    </source>
</evidence>
<evidence type="ECO:0000259" key="2">
    <source>
        <dbReference type="Pfam" id="PF13240"/>
    </source>
</evidence>
<feature type="domain" description="Zinc-ribbon" evidence="2">
    <location>
        <begin position="125"/>
        <end position="146"/>
    </location>
</feature>
<feature type="compositionally biased region" description="Basic and acidic residues" evidence="1">
    <location>
        <begin position="90"/>
        <end position="100"/>
    </location>
</feature>
<sequence>MAFFDKIGKKIGDVAGTAADKAKDLAETTKLNAAISTEEKQIHQYYLEIGKTMFELEKNNPDSPVAEFVQKILASQQTIAELKDKIIEIKEDKDSPKESEEPLQQNKQAVSTPTSGNDVGVQNICPNCQTDNPENSKFCRNCGTPLPSKE</sequence>
<dbReference type="STRING" id="871963.Desdi_0208"/>
<feature type="compositionally biased region" description="Polar residues" evidence="1">
    <location>
        <begin position="124"/>
        <end position="135"/>
    </location>
</feature>
<dbReference type="AlphaFoldDB" id="L0F3K5"/>
<dbReference type="OrthoDB" id="1807261at2"/>
<dbReference type="eggNOG" id="ENOG5033A9E">
    <property type="taxonomic scope" value="Bacteria"/>
</dbReference>
<dbReference type="Pfam" id="PF13240">
    <property type="entry name" value="Zn_Ribbon_1"/>
    <property type="match status" value="1"/>
</dbReference>
<dbReference type="EMBL" id="CP003344">
    <property type="protein sequence ID" value="AGA67762.1"/>
    <property type="molecule type" value="Genomic_DNA"/>
</dbReference>
<feature type="compositionally biased region" description="Polar residues" evidence="1">
    <location>
        <begin position="103"/>
        <end position="117"/>
    </location>
</feature>
<keyword evidence="4" id="KW-1185">Reference proteome</keyword>
<evidence type="ECO:0000313" key="3">
    <source>
        <dbReference type="EMBL" id="AGA67762.1"/>
    </source>
</evidence>